<dbReference type="Gene3D" id="2.60.40.2540">
    <property type="match status" value="1"/>
</dbReference>
<accession>A0ABV8A0S8</accession>
<reference evidence="7" key="1">
    <citation type="journal article" date="2019" name="Int. J. Syst. Evol. Microbiol.">
        <title>The Global Catalogue of Microorganisms (GCM) 10K type strain sequencing project: providing services to taxonomists for standard genome sequencing and annotation.</title>
        <authorList>
            <consortium name="The Broad Institute Genomics Platform"/>
            <consortium name="The Broad Institute Genome Sequencing Center for Infectious Disease"/>
            <person name="Wu L."/>
            <person name="Ma J."/>
        </authorList>
    </citation>
    <scope>NUCLEOTIDE SEQUENCE [LARGE SCALE GENOMIC DNA]</scope>
    <source>
        <strain evidence="7">IBRC 10765</strain>
    </source>
</reference>
<dbReference type="EMBL" id="JBHRYR010000005">
    <property type="protein sequence ID" value="MFC3854139.1"/>
    <property type="molecule type" value="Genomic_DNA"/>
</dbReference>
<keyword evidence="2 3" id="KW-0472">Membrane</keyword>
<evidence type="ECO:0000313" key="6">
    <source>
        <dbReference type="EMBL" id="MFC3854139.1"/>
    </source>
</evidence>
<sequence length="289" mass="32634">MKLRQAPFAALAILALILPTPTPGVEFGAGLHNTQWSLYGDVFGCFITQPIPRYGNAVFYHEAGEDVRFYLETTNNRMQPGRAALTIEAPVWRSSALTNDLGYVSVTNTDRPLNVEATRTLRMLAELEAGMAPAFTRQGRGMDEPVRVKLSPVNFGRQWEDYQTCVADLLPVNFRQIERSRIQYEPDIFTIDDEGRTVLNNIAMYVNADPSVVAIYIEGHSDNRNTRFDSRRLSERRALTVQDYLIEQGVDPQLLLVDFHGDRYPIGDNATAAGRAENRRTTLRLERLP</sequence>
<gene>
    <name evidence="6" type="ORF">ACFOOG_14950</name>
</gene>
<feature type="domain" description="OmpA-like" evidence="5">
    <location>
        <begin position="172"/>
        <end position="289"/>
    </location>
</feature>
<dbReference type="InterPro" id="IPR006665">
    <property type="entry name" value="OmpA-like"/>
</dbReference>
<dbReference type="PRINTS" id="PR01021">
    <property type="entry name" value="OMPADOMAIN"/>
</dbReference>
<feature type="signal peptide" evidence="4">
    <location>
        <begin position="1"/>
        <end position="24"/>
    </location>
</feature>
<dbReference type="InterPro" id="IPR041544">
    <property type="entry name" value="MotY_N"/>
</dbReference>
<dbReference type="PANTHER" id="PTHR30329">
    <property type="entry name" value="STATOR ELEMENT OF FLAGELLAR MOTOR COMPLEX"/>
    <property type="match status" value="1"/>
</dbReference>
<protein>
    <submittedName>
        <fullName evidence="6">OmpA family protein</fullName>
    </submittedName>
</protein>
<evidence type="ECO:0000256" key="1">
    <source>
        <dbReference type="ARBA" id="ARBA00004442"/>
    </source>
</evidence>
<dbReference type="Gene3D" id="3.30.1330.60">
    <property type="entry name" value="OmpA-like domain"/>
    <property type="match status" value="1"/>
</dbReference>
<dbReference type="PANTHER" id="PTHR30329:SF17">
    <property type="entry name" value="LIPOPROTEIN YFIB-RELATED"/>
    <property type="match status" value="1"/>
</dbReference>
<comment type="subcellular location">
    <subcellularLocation>
        <location evidence="1">Cell outer membrane</location>
    </subcellularLocation>
</comment>
<keyword evidence="7" id="KW-1185">Reference proteome</keyword>
<feature type="chain" id="PRO_5046516610" evidence="4">
    <location>
        <begin position="25"/>
        <end position="289"/>
    </location>
</feature>
<comment type="caution">
    <text evidence="6">The sequence shown here is derived from an EMBL/GenBank/DDBJ whole genome shotgun (WGS) entry which is preliminary data.</text>
</comment>
<dbReference type="InterPro" id="IPR050330">
    <property type="entry name" value="Bact_OuterMem_StrucFunc"/>
</dbReference>
<evidence type="ECO:0000256" key="4">
    <source>
        <dbReference type="SAM" id="SignalP"/>
    </source>
</evidence>
<organism evidence="6 7">
    <name type="scientific">Saccharospirillum mangrovi</name>
    <dbReference type="NCBI Taxonomy" id="2161747"/>
    <lineage>
        <taxon>Bacteria</taxon>
        <taxon>Pseudomonadati</taxon>
        <taxon>Pseudomonadota</taxon>
        <taxon>Gammaproteobacteria</taxon>
        <taxon>Oceanospirillales</taxon>
        <taxon>Saccharospirillaceae</taxon>
        <taxon>Saccharospirillum</taxon>
    </lineage>
</organism>
<dbReference type="CDD" id="cd07185">
    <property type="entry name" value="OmpA_C-like"/>
    <property type="match status" value="1"/>
</dbReference>
<dbReference type="Pfam" id="PF18393">
    <property type="entry name" value="MotY_N"/>
    <property type="match status" value="1"/>
</dbReference>
<dbReference type="PROSITE" id="PS51123">
    <property type="entry name" value="OMPA_2"/>
    <property type="match status" value="1"/>
</dbReference>
<dbReference type="SUPFAM" id="SSF103088">
    <property type="entry name" value="OmpA-like"/>
    <property type="match status" value="1"/>
</dbReference>
<evidence type="ECO:0000256" key="3">
    <source>
        <dbReference type="PROSITE-ProRule" id="PRU00473"/>
    </source>
</evidence>
<dbReference type="Proteomes" id="UP001595617">
    <property type="component" value="Unassembled WGS sequence"/>
</dbReference>
<dbReference type="Pfam" id="PF00691">
    <property type="entry name" value="OmpA"/>
    <property type="match status" value="1"/>
</dbReference>
<name>A0ABV8A0S8_9GAMM</name>
<dbReference type="RefSeq" id="WP_380698129.1">
    <property type="nucleotide sequence ID" value="NZ_JBHRYR010000005.1"/>
</dbReference>
<dbReference type="PRINTS" id="PR01023">
    <property type="entry name" value="NAFLGMOTY"/>
</dbReference>
<dbReference type="InterPro" id="IPR006664">
    <property type="entry name" value="OMP_bac"/>
</dbReference>
<evidence type="ECO:0000313" key="7">
    <source>
        <dbReference type="Proteomes" id="UP001595617"/>
    </source>
</evidence>
<evidence type="ECO:0000256" key="2">
    <source>
        <dbReference type="ARBA" id="ARBA00023136"/>
    </source>
</evidence>
<proteinExistence type="predicted"/>
<keyword evidence="4" id="KW-0732">Signal</keyword>
<dbReference type="InterPro" id="IPR036737">
    <property type="entry name" value="OmpA-like_sf"/>
</dbReference>
<evidence type="ECO:0000259" key="5">
    <source>
        <dbReference type="PROSITE" id="PS51123"/>
    </source>
</evidence>